<gene>
    <name evidence="1" type="ORF">UW55_C0041G0001</name>
</gene>
<evidence type="ECO:0000313" key="1">
    <source>
        <dbReference type="EMBL" id="KKT60993.1"/>
    </source>
</evidence>
<evidence type="ECO:0000313" key="2">
    <source>
        <dbReference type="Proteomes" id="UP000033945"/>
    </source>
</evidence>
<dbReference type="Proteomes" id="UP000033945">
    <property type="component" value="Unassembled WGS sequence"/>
</dbReference>
<proteinExistence type="predicted"/>
<sequence length="205" mass="23788">MRNFPDLQHKEFAVFKKLKSPDKIQSFLESIPINFETGGETCHSPLMTLKHKEAHCMEGAMLAAAVLWRHGEWPLLLDLKSTDNDDDHVVTLFRYKNRWGAISKTNHAVLRWRDPVYKTVRELAMSYFNEYFLDNGQKTLRSFSAPFSLLRYGKSWLAAEENLWHIAADLDDSPHFNILGNGAVWRLRRADPLEVEAGKLTQWIM</sequence>
<dbReference type="EMBL" id="LCIT01000041">
    <property type="protein sequence ID" value="KKT60993.1"/>
    <property type="molecule type" value="Genomic_DNA"/>
</dbReference>
<protein>
    <recommendedName>
        <fullName evidence="3">Transglutaminase-like domain-containing protein</fullName>
    </recommendedName>
</protein>
<name>A0A0G1IPV1_9BACT</name>
<evidence type="ECO:0008006" key="3">
    <source>
        <dbReference type="Google" id="ProtNLM"/>
    </source>
</evidence>
<reference evidence="1 2" key="1">
    <citation type="journal article" date="2015" name="Nature">
        <title>rRNA introns, odd ribosomes, and small enigmatic genomes across a large radiation of phyla.</title>
        <authorList>
            <person name="Brown C.T."/>
            <person name="Hug L.A."/>
            <person name="Thomas B.C."/>
            <person name="Sharon I."/>
            <person name="Castelle C.J."/>
            <person name="Singh A."/>
            <person name="Wilkins M.J."/>
            <person name="Williams K.H."/>
            <person name="Banfield J.F."/>
        </authorList>
    </citation>
    <scope>NUCLEOTIDE SEQUENCE [LARGE SCALE GENOMIC DNA]</scope>
</reference>
<comment type="caution">
    <text evidence="1">The sequence shown here is derived from an EMBL/GenBank/DDBJ whole genome shotgun (WGS) entry which is preliminary data.</text>
</comment>
<dbReference type="AlphaFoldDB" id="A0A0G1IPV1"/>
<accession>A0A0G1IPV1</accession>
<organism evidence="1 2">
    <name type="scientific">Candidatus Giovannonibacteria bacterium GW2011_GWA2_44_26</name>
    <dbReference type="NCBI Taxonomy" id="1618648"/>
    <lineage>
        <taxon>Bacteria</taxon>
        <taxon>Candidatus Giovannoniibacteriota</taxon>
    </lineage>
</organism>